<comment type="similarity">
    <text evidence="15">Belongs to the ABC transporter superfamily. UvrA family.</text>
</comment>
<organism evidence="19 20">
    <name type="scientific">Handelsmanbacteria sp. (strain RIFCSPLOWO2_12_FULL_64_10)</name>
    <dbReference type="NCBI Taxonomy" id="1817868"/>
    <lineage>
        <taxon>Bacteria</taxon>
        <taxon>Candidatus Handelsmaniibacteriota</taxon>
    </lineage>
</organism>
<dbReference type="Gene3D" id="3.40.50.300">
    <property type="entry name" value="P-loop containing nucleotide triphosphate hydrolases"/>
    <property type="match status" value="3"/>
</dbReference>
<evidence type="ECO:0000313" key="19">
    <source>
        <dbReference type="EMBL" id="OGG50458.1"/>
    </source>
</evidence>
<dbReference type="SMART" id="SM00382">
    <property type="entry name" value="AAA"/>
    <property type="match status" value="2"/>
</dbReference>
<accession>A0A1F6CMX5</accession>
<dbReference type="CDD" id="cd03271">
    <property type="entry name" value="ABC_UvrA_II"/>
    <property type="match status" value="1"/>
</dbReference>
<dbReference type="GO" id="GO:0005524">
    <property type="term" value="F:ATP binding"/>
    <property type="evidence" value="ECO:0007669"/>
    <property type="project" value="UniProtKB-KW"/>
</dbReference>
<keyword evidence="14" id="KW-0742">SOS response</keyword>
<dbReference type="InterPro" id="IPR003439">
    <property type="entry name" value="ABC_transporter-like_ATP-bd"/>
</dbReference>
<dbReference type="Proteomes" id="UP000178606">
    <property type="component" value="Unassembled WGS sequence"/>
</dbReference>
<keyword evidence="13" id="KW-0234">DNA repair</keyword>
<dbReference type="GO" id="GO:0004518">
    <property type="term" value="F:nuclease activity"/>
    <property type="evidence" value="ECO:0007669"/>
    <property type="project" value="UniProtKB-KW"/>
</dbReference>
<dbReference type="Gene3D" id="1.20.1580.10">
    <property type="entry name" value="ABC transporter ATPase like domain"/>
    <property type="match status" value="1"/>
</dbReference>
<dbReference type="GO" id="GO:0009432">
    <property type="term" value="P:SOS response"/>
    <property type="evidence" value="ECO:0007669"/>
    <property type="project" value="UniProtKB-KW"/>
</dbReference>
<gene>
    <name evidence="19" type="ORF">A3F84_24475</name>
</gene>
<dbReference type="InterPro" id="IPR017871">
    <property type="entry name" value="ABC_transporter-like_CS"/>
</dbReference>
<keyword evidence="11" id="KW-0267">Excision nuclease</keyword>
<evidence type="ECO:0000256" key="10">
    <source>
        <dbReference type="ARBA" id="ARBA00022840"/>
    </source>
</evidence>
<keyword evidence="2" id="KW-0963">Cytoplasm</keyword>
<feature type="domain" description="ABC transporter" evidence="18">
    <location>
        <begin position="498"/>
        <end position="827"/>
    </location>
</feature>
<dbReference type="GO" id="GO:0016887">
    <property type="term" value="F:ATP hydrolysis activity"/>
    <property type="evidence" value="ECO:0007669"/>
    <property type="project" value="InterPro"/>
</dbReference>
<evidence type="ECO:0000256" key="3">
    <source>
        <dbReference type="ARBA" id="ARBA00022723"/>
    </source>
</evidence>
<keyword evidence="9" id="KW-0862">Zinc</keyword>
<comment type="caution">
    <text evidence="19">The sequence shown here is derived from an EMBL/GenBank/DDBJ whole genome shotgun (WGS) entry which is preliminary data.</text>
</comment>
<evidence type="ECO:0000256" key="6">
    <source>
        <dbReference type="ARBA" id="ARBA00022763"/>
    </source>
</evidence>
<keyword evidence="7" id="KW-0228">DNA excision</keyword>
<evidence type="ECO:0000313" key="20">
    <source>
        <dbReference type="Proteomes" id="UP000178606"/>
    </source>
</evidence>
<feature type="domain" description="ABC transporter" evidence="18">
    <location>
        <begin position="1"/>
        <end position="480"/>
    </location>
</feature>
<dbReference type="PANTHER" id="PTHR43152:SF3">
    <property type="entry name" value="UVRABC SYSTEM PROTEIN A"/>
    <property type="match status" value="1"/>
</dbReference>
<dbReference type="AlphaFoldDB" id="A0A1F6CMX5"/>
<evidence type="ECO:0000256" key="17">
    <source>
        <dbReference type="ARBA" id="ARBA00042156"/>
    </source>
</evidence>
<evidence type="ECO:0000256" key="1">
    <source>
        <dbReference type="ARBA" id="ARBA00004496"/>
    </source>
</evidence>
<keyword evidence="8" id="KW-0863">Zinc-finger</keyword>
<dbReference type="GO" id="GO:0009380">
    <property type="term" value="C:excinuclease repair complex"/>
    <property type="evidence" value="ECO:0007669"/>
    <property type="project" value="InterPro"/>
</dbReference>
<dbReference type="FunFam" id="1.20.1580.10:FF:000002">
    <property type="entry name" value="UvrABC system protein A"/>
    <property type="match status" value="1"/>
</dbReference>
<keyword evidence="5" id="KW-0547">Nucleotide-binding</keyword>
<evidence type="ECO:0000256" key="14">
    <source>
        <dbReference type="ARBA" id="ARBA00023236"/>
    </source>
</evidence>
<proteinExistence type="inferred from homology"/>
<dbReference type="PANTHER" id="PTHR43152">
    <property type="entry name" value="UVRABC SYSTEM PROTEIN A"/>
    <property type="match status" value="1"/>
</dbReference>
<dbReference type="InterPro" id="IPR004602">
    <property type="entry name" value="UvrA"/>
</dbReference>
<evidence type="ECO:0000256" key="16">
    <source>
        <dbReference type="ARBA" id="ARBA00039316"/>
    </source>
</evidence>
<keyword evidence="10" id="KW-0067">ATP-binding</keyword>
<evidence type="ECO:0000256" key="13">
    <source>
        <dbReference type="ARBA" id="ARBA00023204"/>
    </source>
</evidence>
<evidence type="ECO:0000256" key="5">
    <source>
        <dbReference type="ARBA" id="ARBA00022741"/>
    </source>
</evidence>
<keyword evidence="3" id="KW-0479">Metal-binding</keyword>
<dbReference type="Gene3D" id="3.30.190.20">
    <property type="match status" value="1"/>
</dbReference>
<evidence type="ECO:0000256" key="8">
    <source>
        <dbReference type="ARBA" id="ARBA00022771"/>
    </source>
</evidence>
<keyword evidence="4" id="KW-0677">Repeat</keyword>
<evidence type="ECO:0000256" key="11">
    <source>
        <dbReference type="ARBA" id="ARBA00022881"/>
    </source>
</evidence>
<sequence length="836" mass="89177">MSAEAIVIRGARTHNLKGIDLDLPRNRLVVITGPSGSGKSSLAFDTIYAEGQRRYVESLSAHVRQALGPMERPDADLIEGLSPAVAVSGRPPGRSPRSTVGTITEVYDFLRLLFARAGAVHCPSCGRLIVRHTVSEMVDEVLGLPEGTRAVVLAPLAKGEEAGPVFERAGAAGYVRVRVDGEVLPLDRRGALEGRRPRRVEVVVDRLTVNAGAARRLADSFEAAARLGDGVVIVSVVDREERVFSARLTCPDCGVGMEEVEPRLFSFNSPSGACPACNGLGVRARPDAEEDGATPEAPCAACGGARLQPEALCVRVGGGHIADLTRMPVREAGDLLKGLRFAGRTEAVARPILGEILDRIGFLAHVGLGYLSLDRSAESLSGGELQRIRLATQVGARLSGVLYVLDEPTVGLHPRDTRRLLGALMGLRDRGNSVLVVEHDREVIGAADHVVDLGPGAGEQGGRVVATGTPEEVAASERSLTGAYLSGRRSIPAPKGRRRAAGWVVVRGARGHNLKGVDARIPLETFVCVTGVSGSGKSSLIDDTLCRALARRLYRAKAPPLPHEGMEGLNRVERLVRVDQAPLGRTPRSNPATVTGLFDLIRDLFAQLPEAKVRGYRPGRFSFNVKGGRCEVCQGDGVVQVEMHFLPDVYVTCEGCGGRRYNRETLEVRYKGRSIADALDMTASEALAFFQALPAARRILETLSDVGLGYLRIGQAAPALSGGEAQRVKLAAELAKGGTGRTLYVLDEPTTGLHFEDVRLLIGVLDRLVERGDTVLVVEHHVDVIARADWVIDLGPEGGEGGGFVVAEGTPEEVARTPASHTGQYLRKALETSEKM</sequence>
<evidence type="ECO:0000259" key="18">
    <source>
        <dbReference type="PROSITE" id="PS50893"/>
    </source>
</evidence>
<keyword evidence="6" id="KW-0227">DNA damage</keyword>
<keyword evidence="12" id="KW-0238">DNA-binding</keyword>
<dbReference type="InterPro" id="IPR003593">
    <property type="entry name" value="AAA+_ATPase"/>
</dbReference>
<evidence type="ECO:0000256" key="12">
    <source>
        <dbReference type="ARBA" id="ARBA00023125"/>
    </source>
</evidence>
<dbReference type="GO" id="GO:0003677">
    <property type="term" value="F:DNA binding"/>
    <property type="evidence" value="ECO:0007669"/>
    <property type="project" value="UniProtKB-KW"/>
</dbReference>
<dbReference type="SUPFAM" id="SSF52540">
    <property type="entry name" value="P-loop containing nucleoside triphosphate hydrolases"/>
    <property type="match status" value="2"/>
</dbReference>
<dbReference type="PROSITE" id="PS50893">
    <property type="entry name" value="ABC_TRANSPORTER_2"/>
    <property type="match status" value="2"/>
</dbReference>
<dbReference type="GO" id="GO:0005737">
    <property type="term" value="C:cytoplasm"/>
    <property type="evidence" value="ECO:0007669"/>
    <property type="project" value="UniProtKB-SubCell"/>
</dbReference>
<dbReference type="EMBL" id="MFKF01000208">
    <property type="protein sequence ID" value="OGG50458.1"/>
    <property type="molecule type" value="Genomic_DNA"/>
</dbReference>
<evidence type="ECO:0000256" key="9">
    <source>
        <dbReference type="ARBA" id="ARBA00022833"/>
    </source>
</evidence>
<dbReference type="GO" id="GO:0006289">
    <property type="term" value="P:nucleotide-excision repair"/>
    <property type="evidence" value="ECO:0007669"/>
    <property type="project" value="InterPro"/>
</dbReference>
<name>A0A1F6CMX5_HANXR</name>
<evidence type="ECO:0000256" key="2">
    <source>
        <dbReference type="ARBA" id="ARBA00022490"/>
    </source>
</evidence>
<evidence type="ECO:0000256" key="7">
    <source>
        <dbReference type="ARBA" id="ARBA00022769"/>
    </source>
</evidence>
<dbReference type="NCBIfam" id="TIGR00630">
    <property type="entry name" value="uvra"/>
    <property type="match status" value="1"/>
</dbReference>
<protein>
    <recommendedName>
        <fullName evidence="16">UvrABC system protein A</fullName>
    </recommendedName>
    <alternativeName>
        <fullName evidence="17">Excinuclease ABC subunit A</fullName>
    </alternativeName>
</protein>
<dbReference type="Pfam" id="PF17760">
    <property type="entry name" value="UvrA_inter"/>
    <property type="match status" value="1"/>
</dbReference>
<reference evidence="19 20" key="1">
    <citation type="journal article" date="2016" name="Nat. Commun.">
        <title>Thousands of microbial genomes shed light on interconnected biogeochemical processes in an aquifer system.</title>
        <authorList>
            <person name="Anantharaman K."/>
            <person name="Brown C.T."/>
            <person name="Hug L.A."/>
            <person name="Sharon I."/>
            <person name="Castelle C.J."/>
            <person name="Probst A.J."/>
            <person name="Thomas B.C."/>
            <person name="Singh A."/>
            <person name="Wilkins M.J."/>
            <person name="Karaoz U."/>
            <person name="Brodie E.L."/>
            <person name="Williams K.H."/>
            <person name="Hubbard S.S."/>
            <person name="Banfield J.F."/>
        </authorList>
    </citation>
    <scope>NUCLEOTIDE SEQUENCE [LARGE SCALE GENOMIC DNA]</scope>
    <source>
        <strain evidence="20">RIFCSPLOWO2_12_FULL_64_10</strain>
    </source>
</reference>
<evidence type="ECO:0000256" key="4">
    <source>
        <dbReference type="ARBA" id="ARBA00022737"/>
    </source>
</evidence>
<dbReference type="GO" id="GO:0008270">
    <property type="term" value="F:zinc ion binding"/>
    <property type="evidence" value="ECO:0007669"/>
    <property type="project" value="UniProtKB-KW"/>
</dbReference>
<dbReference type="FunFam" id="1.20.1580.10:FF:000001">
    <property type="entry name" value="UvrABC system protein A"/>
    <property type="match status" value="1"/>
</dbReference>
<dbReference type="InterPro" id="IPR027417">
    <property type="entry name" value="P-loop_NTPase"/>
</dbReference>
<dbReference type="PROSITE" id="PS00211">
    <property type="entry name" value="ABC_TRANSPORTER_1"/>
    <property type="match status" value="2"/>
</dbReference>
<dbReference type="InterPro" id="IPR041102">
    <property type="entry name" value="UvrA_inter"/>
</dbReference>
<evidence type="ECO:0000256" key="15">
    <source>
        <dbReference type="ARBA" id="ARBA00038000"/>
    </source>
</evidence>
<comment type="subcellular location">
    <subcellularLocation>
        <location evidence="1">Cytoplasm</location>
    </subcellularLocation>
</comment>